<gene>
    <name evidence="2" type="ORF">SHK19_21005</name>
</gene>
<evidence type="ECO:0000313" key="2">
    <source>
        <dbReference type="EMBL" id="WQQ26421.1"/>
    </source>
</evidence>
<proteinExistence type="predicted"/>
<accession>A0ABZ0ZR80</accession>
<name>A0ABZ0ZR80_9ACTN</name>
<sequence>MTTTSLDRTTLRTKPTFALGHRALVDPDDHRPSDGRRGNPQPGHAMNRAGMVRWTASTVACGVLALTSCAAPDEDRASDGSGTATQPDREVTLTLDEHVLTEIAGFDADGTATVQGVAAFAKAHQHKPEELRERGLVRGVTQTFAPEGKAFGQGFSVAEEFATAEQAGDEAERLFASNSAPPRGAEAVPLEVPRVPDADAVVITGDFEGEPVTGVEIVFVDGVVLHELFVVGEDPLVSPAVLADAAADLYESVTGRPLG</sequence>
<feature type="region of interest" description="Disordered" evidence="1">
    <location>
        <begin position="1"/>
        <end position="46"/>
    </location>
</feature>
<dbReference type="EMBL" id="CP141059">
    <property type="protein sequence ID" value="WQQ26421.1"/>
    <property type="molecule type" value="Genomic_DNA"/>
</dbReference>
<dbReference type="RefSeq" id="WP_322454447.1">
    <property type="nucleotide sequence ID" value="NZ_CP141059.1"/>
</dbReference>
<evidence type="ECO:0000256" key="1">
    <source>
        <dbReference type="SAM" id="MobiDB-lite"/>
    </source>
</evidence>
<feature type="compositionally biased region" description="Basic and acidic residues" evidence="1">
    <location>
        <begin position="23"/>
        <end position="37"/>
    </location>
</feature>
<organism evidence="2 3">
    <name type="scientific">Nocardioides bizhenqiangii</name>
    <dbReference type="NCBI Taxonomy" id="3095076"/>
    <lineage>
        <taxon>Bacteria</taxon>
        <taxon>Bacillati</taxon>
        <taxon>Actinomycetota</taxon>
        <taxon>Actinomycetes</taxon>
        <taxon>Propionibacteriales</taxon>
        <taxon>Nocardioidaceae</taxon>
        <taxon>Nocardioides</taxon>
    </lineage>
</organism>
<evidence type="ECO:0000313" key="3">
    <source>
        <dbReference type="Proteomes" id="UP001327225"/>
    </source>
</evidence>
<reference evidence="3" key="1">
    <citation type="submission" date="2023-12" db="EMBL/GenBank/DDBJ databases">
        <title>Novel species in genus Nocardioides.</title>
        <authorList>
            <person name="Zhou H."/>
        </authorList>
    </citation>
    <scope>NUCLEOTIDE SEQUENCE [LARGE SCALE GENOMIC DNA]</scope>
    <source>
        <strain evidence="3">HM61</strain>
    </source>
</reference>
<keyword evidence="3" id="KW-1185">Reference proteome</keyword>
<dbReference type="Proteomes" id="UP001327225">
    <property type="component" value="Chromosome"/>
</dbReference>
<protein>
    <submittedName>
        <fullName evidence="2">Uncharacterized protein</fullName>
    </submittedName>
</protein>